<organism evidence="2 3">
    <name type="scientific">Eufriesea mexicana</name>
    <dbReference type="NCBI Taxonomy" id="516756"/>
    <lineage>
        <taxon>Eukaryota</taxon>
        <taxon>Metazoa</taxon>
        <taxon>Ecdysozoa</taxon>
        <taxon>Arthropoda</taxon>
        <taxon>Hexapoda</taxon>
        <taxon>Insecta</taxon>
        <taxon>Pterygota</taxon>
        <taxon>Neoptera</taxon>
        <taxon>Endopterygota</taxon>
        <taxon>Hymenoptera</taxon>
        <taxon>Apocrita</taxon>
        <taxon>Aculeata</taxon>
        <taxon>Apoidea</taxon>
        <taxon>Anthophila</taxon>
        <taxon>Apidae</taxon>
        <taxon>Eufriesea</taxon>
    </lineage>
</organism>
<dbReference type="AlphaFoldDB" id="A0A310SMN2"/>
<evidence type="ECO:0000256" key="1">
    <source>
        <dbReference type="SAM" id="MobiDB-lite"/>
    </source>
</evidence>
<keyword evidence="3" id="KW-1185">Reference proteome</keyword>
<evidence type="ECO:0000313" key="2">
    <source>
        <dbReference type="EMBL" id="OAD62505.1"/>
    </source>
</evidence>
<accession>A0A310SMN2</accession>
<proteinExistence type="predicted"/>
<evidence type="ECO:0000313" key="3">
    <source>
        <dbReference type="Proteomes" id="UP000250275"/>
    </source>
</evidence>
<reference evidence="2 3" key="1">
    <citation type="submission" date="2015-07" db="EMBL/GenBank/DDBJ databases">
        <title>The genome of Eufriesea mexicana.</title>
        <authorList>
            <person name="Pan H."/>
            <person name="Kapheim K."/>
        </authorList>
    </citation>
    <scope>NUCLEOTIDE SEQUENCE [LARGE SCALE GENOMIC DNA]</scope>
    <source>
        <strain evidence="2">0111107269</strain>
        <tissue evidence="2">Whole body</tissue>
    </source>
</reference>
<protein>
    <submittedName>
        <fullName evidence="2">Uncharacterized protein</fullName>
    </submittedName>
</protein>
<sequence>MTITYLSILSLLRSEISRFSTDCAEAGNRLSADQATKSEIKDRENNWTTSDLEKQFLTSSIANTVLLRTYRAISRRLDLGVVFRSPLVSETGYWDLRIGPWMLIPNLRLQISGLRTVVSSSDFGSLMLNLGMTAGILTLVSSLASLVSQHWQSLIVYVVHVTSLRSVSSSPKPLCTQGARGTKPLPQSTLPYGDIFTTSYPLLTTTSFLSRAVINSKALAPATPLFMFQQPNRSDPHASRCYLKTKRACRPRKIGTGLICRAKKGGSNMRKLNEPCTGTRNSKFRPTLELRRSFPRAETSFGIEKLHKEEGFMRLLDTRTRLNEDGCRNPLNFKIHLTRESSTGIHPATGLPQTSNPFGIRVSLTPGSTQLGSPQAPNSPCVKVP</sequence>
<feature type="compositionally biased region" description="Polar residues" evidence="1">
    <location>
        <begin position="365"/>
        <end position="378"/>
    </location>
</feature>
<dbReference type="EMBL" id="KQ759863">
    <property type="protein sequence ID" value="OAD62505.1"/>
    <property type="molecule type" value="Genomic_DNA"/>
</dbReference>
<feature type="region of interest" description="Disordered" evidence="1">
    <location>
        <begin position="365"/>
        <end position="385"/>
    </location>
</feature>
<name>A0A310SMN2_9HYME</name>
<gene>
    <name evidence="2" type="ORF">WN48_07383</name>
</gene>
<dbReference type="Proteomes" id="UP000250275">
    <property type="component" value="Unassembled WGS sequence"/>
</dbReference>